<evidence type="ECO:0000256" key="2">
    <source>
        <dbReference type="ARBA" id="ARBA00022448"/>
    </source>
</evidence>
<protein>
    <submittedName>
        <fullName evidence="10">ABC transporter permease</fullName>
    </submittedName>
</protein>
<evidence type="ECO:0000256" key="7">
    <source>
        <dbReference type="RuleBase" id="RU363032"/>
    </source>
</evidence>
<keyword evidence="3" id="KW-1003">Cell membrane</keyword>
<name>A0ABX8LH59_9BACT</name>
<evidence type="ECO:0000259" key="9">
    <source>
        <dbReference type="PROSITE" id="PS50928"/>
    </source>
</evidence>
<dbReference type="PROSITE" id="PS50928">
    <property type="entry name" value="ABC_TM1"/>
    <property type="match status" value="1"/>
</dbReference>
<organism evidence="10 11">
    <name type="scientific">Geomonas subterranea</name>
    <dbReference type="NCBI Taxonomy" id="2847989"/>
    <lineage>
        <taxon>Bacteria</taxon>
        <taxon>Pseudomonadati</taxon>
        <taxon>Thermodesulfobacteriota</taxon>
        <taxon>Desulfuromonadia</taxon>
        <taxon>Geobacterales</taxon>
        <taxon>Geobacteraceae</taxon>
        <taxon>Geomonas</taxon>
    </lineage>
</organism>
<accession>A0ABX8LH59</accession>
<dbReference type="Proteomes" id="UP000683559">
    <property type="component" value="Chromosome"/>
</dbReference>
<keyword evidence="4 7" id="KW-0812">Transmembrane</keyword>
<dbReference type="CDD" id="cd06261">
    <property type="entry name" value="TM_PBP2"/>
    <property type="match status" value="1"/>
</dbReference>
<feature type="domain" description="ABC transmembrane type-1" evidence="9">
    <location>
        <begin position="64"/>
        <end position="245"/>
    </location>
</feature>
<dbReference type="PANTHER" id="PTHR30151">
    <property type="entry name" value="ALKANE SULFONATE ABC TRANSPORTER-RELATED, MEMBRANE SUBUNIT"/>
    <property type="match status" value="1"/>
</dbReference>
<feature type="transmembrane region" description="Helical" evidence="7">
    <location>
        <begin position="102"/>
        <end position="125"/>
    </location>
</feature>
<dbReference type="Pfam" id="PF00528">
    <property type="entry name" value="BPD_transp_1"/>
    <property type="match status" value="1"/>
</dbReference>
<keyword evidence="11" id="KW-1185">Reference proteome</keyword>
<evidence type="ECO:0000313" key="11">
    <source>
        <dbReference type="Proteomes" id="UP000683559"/>
    </source>
</evidence>
<dbReference type="RefSeq" id="WP_217287955.1">
    <property type="nucleotide sequence ID" value="NZ_CP077683.1"/>
</dbReference>
<feature type="transmembrane region" description="Helical" evidence="7">
    <location>
        <begin position="277"/>
        <end position="297"/>
    </location>
</feature>
<evidence type="ECO:0000256" key="6">
    <source>
        <dbReference type="ARBA" id="ARBA00023136"/>
    </source>
</evidence>
<feature type="transmembrane region" description="Helical" evidence="7">
    <location>
        <begin position="227"/>
        <end position="246"/>
    </location>
</feature>
<dbReference type="PANTHER" id="PTHR30151:SF0">
    <property type="entry name" value="ABC TRANSPORTER PERMEASE PROTEIN MJ0413-RELATED"/>
    <property type="match status" value="1"/>
</dbReference>
<sequence length="328" mass="34896">MGASASIKKLRHLLLRWSGVVLFLLAWELAPRLEWVDPYFLPPFSTVVAEIDRLFTGAWLSVHILVSLWRALAGLLIAVAAGIPAGLLLGRVYPRVANAVSPLLKVLSQVNPFSLLPVFVLFFGIGEAAKLAVVAWVSVWPVLFYTMTGSRNVDTVQEKTAASMGIGPWALLVKVILPGALPTIFVGVRIAATVTFYILVAAEMLGASAGLGYLVHNAAMNYQIPRIYAGATFIVVFGFLLNRGLIALGDRLFCWQETEAVAPADGPAPSRPSWRPGRFSACAAAAATVVLLVLGGIEVGKVNREAASLTPGDHSRHFGTPVDSGSGS</sequence>
<evidence type="ECO:0000256" key="5">
    <source>
        <dbReference type="ARBA" id="ARBA00022989"/>
    </source>
</evidence>
<reference evidence="10 11" key="1">
    <citation type="submission" date="2021-06" db="EMBL/GenBank/DDBJ databases">
        <title>Gemonas diversity in paddy soil.</title>
        <authorList>
            <person name="Liu G."/>
        </authorList>
    </citation>
    <scope>NUCLEOTIDE SEQUENCE [LARGE SCALE GENOMIC DNA]</scope>
    <source>
        <strain evidence="10 11">RG2</strain>
    </source>
</reference>
<dbReference type="EMBL" id="CP077683">
    <property type="protein sequence ID" value="QXE91370.1"/>
    <property type="molecule type" value="Genomic_DNA"/>
</dbReference>
<feature type="transmembrane region" description="Helical" evidence="7">
    <location>
        <begin position="194"/>
        <end position="215"/>
    </location>
</feature>
<gene>
    <name evidence="10" type="ORF">KP001_02160</name>
</gene>
<feature type="transmembrane region" description="Helical" evidence="7">
    <location>
        <begin position="131"/>
        <end position="148"/>
    </location>
</feature>
<evidence type="ECO:0000256" key="8">
    <source>
        <dbReference type="SAM" id="MobiDB-lite"/>
    </source>
</evidence>
<keyword evidence="5 7" id="KW-1133">Transmembrane helix</keyword>
<feature type="transmembrane region" description="Helical" evidence="7">
    <location>
        <begin position="68"/>
        <end position="90"/>
    </location>
</feature>
<feature type="transmembrane region" description="Helical" evidence="7">
    <location>
        <begin position="12"/>
        <end position="30"/>
    </location>
</feature>
<evidence type="ECO:0000313" key="10">
    <source>
        <dbReference type="EMBL" id="QXE91370.1"/>
    </source>
</evidence>
<comment type="similarity">
    <text evidence="7">Belongs to the binding-protein-dependent transport system permease family.</text>
</comment>
<evidence type="ECO:0000256" key="3">
    <source>
        <dbReference type="ARBA" id="ARBA00022475"/>
    </source>
</evidence>
<feature type="transmembrane region" description="Helical" evidence="7">
    <location>
        <begin position="169"/>
        <end position="188"/>
    </location>
</feature>
<proteinExistence type="inferred from homology"/>
<evidence type="ECO:0000256" key="4">
    <source>
        <dbReference type="ARBA" id="ARBA00022692"/>
    </source>
</evidence>
<dbReference type="InterPro" id="IPR000515">
    <property type="entry name" value="MetI-like"/>
</dbReference>
<comment type="subcellular location">
    <subcellularLocation>
        <location evidence="1 7">Cell membrane</location>
        <topology evidence="1 7">Multi-pass membrane protein</topology>
    </subcellularLocation>
</comment>
<keyword evidence="2 7" id="KW-0813">Transport</keyword>
<feature type="region of interest" description="Disordered" evidence="8">
    <location>
        <begin position="308"/>
        <end position="328"/>
    </location>
</feature>
<keyword evidence="6 7" id="KW-0472">Membrane</keyword>
<evidence type="ECO:0000256" key="1">
    <source>
        <dbReference type="ARBA" id="ARBA00004651"/>
    </source>
</evidence>